<keyword evidence="7" id="KW-1185">Reference proteome</keyword>
<feature type="domain" description="Transketolase-like pyrimidine-binding" evidence="5">
    <location>
        <begin position="482"/>
        <end position="656"/>
    </location>
</feature>
<dbReference type="Pfam" id="PF02779">
    <property type="entry name" value="Transket_pyr"/>
    <property type="match status" value="1"/>
</dbReference>
<dbReference type="Gene3D" id="3.40.50.920">
    <property type="match status" value="1"/>
</dbReference>
<dbReference type="SUPFAM" id="SSF52518">
    <property type="entry name" value="Thiamin diphosphate-binding fold (THDP-binding)"/>
    <property type="match status" value="2"/>
</dbReference>
<evidence type="ECO:0000256" key="3">
    <source>
        <dbReference type="ARBA" id="ARBA00023002"/>
    </source>
</evidence>
<keyword evidence="3" id="KW-0560">Oxidoreductase</keyword>
<evidence type="ECO:0000259" key="5">
    <source>
        <dbReference type="SMART" id="SM00861"/>
    </source>
</evidence>
<dbReference type="Proteomes" id="UP001310022">
    <property type="component" value="Unassembled WGS sequence"/>
</dbReference>
<dbReference type="InterPro" id="IPR029061">
    <property type="entry name" value="THDP-binding"/>
</dbReference>
<comment type="function">
    <text evidence="2">E1 component of the 2-oxoglutarate dehydrogenase (OGDH) complex which catalyzes the decarboxylation of 2-oxoglutarate, the first step in the conversion of 2-oxoglutarate to succinyl-CoA and CO(2).</text>
</comment>
<sequence length="816" mass="91193">MKRFLRTLKTSLTVSNQNTTTVSQLNKKDILQDYQIVAESRETALVGRKEVFMGKAKFGIFGDGKEVPQVAMARAFQKGDWRSGYYRDQTFMMAIGEMSIQAFFAQLYAHTDLEAEPASGGRMMNGHFGTRWIDNNGDWKSQADTYNVASDISPTAGQMPRIMGLSYASKLYRKETKLQGEAFSKFSNNGNEVVFSTIGNASTSEGMFLETINAVGVMQLPVVMSVWDDQYGISVGPEHHTVKQSISKALEGFQRTEEHPGIEIFEVNGWDYPALVETYQAAAKLAREEHVPCLVHVVEITQPQGHSTSGSHERYKSKERLSWEEEFDCVKKMREWILAEGHATEEELESMELAAKKKVKEEKNAAFKAFLDSMVDDRNKIISLIENLAANENESESIKAVADGLKNAFNPIKLDTIKSAKKALRIVRSKPSPARMAIQKWLQEAEEKHRQEYNTLLYCEDDSSALKVPVIAPTYGEDAEMKDGREIINGFFFKAMEKDPRVFAFGEDVGKIGDVNQGMAGLQDKFGALRVHDTSIREMTIIGEGTGAAMRGLRPIAEIQYLDYLVYALNTLTDDVACLHHRTAGGQKAPLIVRTRGHRLEGVWHSGSPISMILGSLRGMYVLTPRNFVQAAGMYNTLLQADDPALVIECLNGYRLKEKMPSNLGEYTVPLGQPEILRSGTDVTVVTYGSMCRIIAAAAEDLAQVGISVEIIDAQTLVPFDLEHKIVESIKKTNRVVFADEDVQGGASAYLMQKVLDEQKAYQYLDSQPICIASQDHRPAYGSDGDYFSKPNPETIFDAIYKMMHEYDPQQFPEIY</sequence>
<dbReference type="GO" id="GO:0016624">
    <property type="term" value="F:oxidoreductase activity, acting on the aldehyde or oxo group of donors, disulfide as acceptor"/>
    <property type="evidence" value="ECO:0007669"/>
    <property type="project" value="InterPro"/>
</dbReference>
<keyword evidence="4" id="KW-0786">Thiamine pyrophosphate</keyword>
<dbReference type="CDD" id="cd02000">
    <property type="entry name" value="TPP_E1_PDC_ADC_BCADC"/>
    <property type="match status" value="1"/>
</dbReference>
<dbReference type="AlphaFoldDB" id="A0AAN4VZ67"/>
<dbReference type="Pfam" id="PF02780">
    <property type="entry name" value="Transketolase_C"/>
    <property type="match status" value="1"/>
</dbReference>
<dbReference type="InterPro" id="IPR009014">
    <property type="entry name" value="Transketo_C/PFOR_II"/>
</dbReference>
<dbReference type="Pfam" id="PF00676">
    <property type="entry name" value="E1_dh"/>
    <property type="match status" value="1"/>
</dbReference>
<evidence type="ECO:0000256" key="4">
    <source>
        <dbReference type="ARBA" id="ARBA00023052"/>
    </source>
</evidence>
<proteinExistence type="predicted"/>
<accession>A0AAN4VZ67</accession>
<reference evidence="6 7" key="1">
    <citation type="submission" date="2021-12" db="EMBL/GenBank/DDBJ databases">
        <title>Genome sequencing of bacteria with rrn-lacking chromosome and rrn-plasmid.</title>
        <authorList>
            <person name="Anda M."/>
            <person name="Iwasaki W."/>
        </authorList>
    </citation>
    <scope>NUCLEOTIDE SEQUENCE [LARGE SCALE GENOMIC DNA]</scope>
    <source>
        <strain evidence="6 7">NBRC 15940</strain>
    </source>
</reference>
<dbReference type="InterPro" id="IPR033248">
    <property type="entry name" value="Transketolase_C"/>
</dbReference>
<dbReference type="SUPFAM" id="SSF52922">
    <property type="entry name" value="TK C-terminal domain-like"/>
    <property type="match status" value="1"/>
</dbReference>
<organism evidence="6 7">
    <name type="scientific">Persicobacter diffluens</name>
    <dbReference type="NCBI Taxonomy" id="981"/>
    <lineage>
        <taxon>Bacteria</taxon>
        <taxon>Pseudomonadati</taxon>
        <taxon>Bacteroidota</taxon>
        <taxon>Cytophagia</taxon>
        <taxon>Cytophagales</taxon>
        <taxon>Persicobacteraceae</taxon>
        <taxon>Persicobacter</taxon>
    </lineage>
</organism>
<dbReference type="SMART" id="SM00861">
    <property type="entry name" value="Transket_pyr"/>
    <property type="match status" value="1"/>
</dbReference>
<dbReference type="PANTHER" id="PTHR43257">
    <property type="entry name" value="PYRUVATE DEHYDROGENASE E1 COMPONENT BETA SUBUNIT"/>
    <property type="match status" value="1"/>
</dbReference>
<dbReference type="PANTHER" id="PTHR43257:SF2">
    <property type="entry name" value="PYRUVATE DEHYDROGENASE E1 COMPONENT SUBUNIT BETA"/>
    <property type="match status" value="1"/>
</dbReference>
<name>A0AAN4VZ67_9BACT</name>
<gene>
    <name evidence="6" type="ORF">PEDI_23230</name>
</gene>
<evidence type="ECO:0000256" key="2">
    <source>
        <dbReference type="ARBA" id="ARBA00003906"/>
    </source>
</evidence>
<protein>
    <submittedName>
        <fullName evidence="6">Transketolase</fullName>
    </submittedName>
</protein>
<dbReference type="InterPro" id="IPR001017">
    <property type="entry name" value="DH_E1"/>
</dbReference>
<dbReference type="Gene3D" id="3.40.50.970">
    <property type="match status" value="2"/>
</dbReference>
<comment type="caution">
    <text evidence="6">The sequence shown here is derived from an EMBL/GenBank/DDBJ whole genome shotgun (WGS) entry which is preliminary data.</text>
</comment>
<dbReference type="InterPro" id="IPR005475">
    <property type="entry name" value="Transketolase-like_Pyr-bd"/>
</dbReference>
<evidence type="ECO:0000313" key="7">
    <source>
        <dbReference type="Proteomes" id="UP001310022"/>
    </source>
</evidence>
<evidence type="ECO:0000313" key="6">
    <source>
        <dbReference type="EMBL" id="GJM61771.1"/>
    </source>
</evidence>
<comment type="cofactor">
    <cofactor evidence="1">
        <name>thiamine diphosphate</name>
        <dbReference type="ChEBI" id="CHEBI:58937"/>
    </cofactor>
</comment>
<evidence type="ECO:0000256" key="1">
    <source>
        <dbReference type="ARBA" id="ARBA00001964"/>
    </source>
</evidence>
<dbReference type="EMBL" id="BQKE01000001">
    <property type="protein sequence ID" value="GJM61771.1"/>
    <property type="molecule type" value="Genomic_DNA"/>
</dbReference>